<reference evidence="1 2" key="1">
    <citation type="journal article" date="2013" name="PLoS ONE">
        <title>Sequence Divergence and Conservation in Genomes ofHelicobacter cetorum Strains from a Dolphin and a Whale.</title>
        <authorList>
            <person name="Kersulyte D."/>
            <person name="Rossi M."/>
            <person name="Berg D.E."/>
        </authorList>
    </citation>
    <scope>NUCLEOTIDE SEQUENCE [LARGE SCALE GENOMIC DNA]</scope>
    <source>
        <strain evidence="1 2">MIT 99-5656</strain>
    </source>
</reference>
<dbReference type="Proteomes" id="UP000005013">
    <property type="component" value="Chromosome"/>
</dbReference>
<sequence>MHLPPPPIILKSSKKFFKIVLCSMLGFNLSHALDESKLNELIEKKVKEVLAKQEINPKHKRVDRSGLFAGLGYSGMYSWNFAYRDSLVWTKYIPTYETQIFLERKNPSTILNGFNFKVGYQYIAPVRVKKMGFGVRGGFLYASRYGNYIEKAKYRYEYERIVPSKGILSALFGNGQNFGEAFVMPIKGTSTSFNGSAVGVSTYSFFIDFLHNVYENDKLFVGYFIGAGLGGESVIAGYLGNYRNQVAQFQGYGSLGLRMGDKHHTLELSASMHGDAPSCFKKKPKTCESVRVMQVKIPRGFFESYVTWSADYVYRF</sequence>
<protein>
    <recommendedName>
        <fullName evidence="3">Outer membrane beta-barrel protein</fullName>
    </recommendedName>
</protein>
<evidence type="ECO:0000313" key="2">
    <source>
        <dbReference type="Proteomes" id="UP000005013"/>
    </source>
</evidence>
<dbReference type="InterPro" id="IPR002718">
    <property type="entry name" value="OMP_Helicobacter"/>
</dbReference>
<keyword evidence="2" id="KW-1185">Reference proteome</keyword>
<dbReference type="PATRIC" id="fig|1163745.3.peg.152"/>
<name>I0EQF7_HELCM</name>
<dbReference type="KEGG" id="hcm:HCD_00720"/>
<dbReference type="RefSeq" id="WP_014658705.1">
    <property type="nucleotide sequence ID" value="NC_017735.1"/>
</dbReference>
<gene>
    <name evidence="1" type="ordered locus">HCD_00720</name>
</gene>
<dbReference type="AlphaFoldDB" id="I0EQF7"/>
<accession>I0EQF7</accession>
<dbReference type="HOGENOM" id="CLU_062595_0_0_7"/>
<dbReference type="Pfam" id="PF01856">
    <property type="entry name" value="HP_OMP"/>
    <property type="match status" value="1"/>
</dbReference>
<evidence type="ECO:0008006" key="3">
    <source>
        <dbReference type="Google" id="ProtNLM"/>
    </source>
</evidence>
<proteinExistence type="predicted"/>
<evidence type="ECO:0000313" key="1">
    <source>
        <dbReference type="EMBL" id="AFI05176.1"/>
    </source>
</evidence>
<dbReference type="EMBL" id="CP003481">
    <property type="protein sequence ID" value="AFI05176.1"/>
    <property type="molecule type" value="Genomic_DNA"/>
</dbReference>
<organism evidence="1 2">
    <name type="scientific">Helicobacter cetorum (strain ATCC BAA-540 / CCUG 52418 / MIT 99-5656)</name>
    <dbReference type="NCBI Taxonomy" id="1163745"/>
    <lineage>
        <taxon>Bacteria</taxon>
        <taxon>Pseudomonadati</taxon>
        <taxon>Campylobacterota</taxon>
        <taxon>Epsilonproteobacteria</taxon>
        <taxon>Campylobacterales</taxon>
        <taxon>Helicobacteraceae</taxon>
        <taxon>Helicobacter</taxon>
    </lineage>
</organism>